<dbReference type="SMART" id="SM00965">
    <property type="entry name" value="STN"/>
    <property type="match status" value="1"/>
</dbReference>
<dbReference type="Gene3D" id="2.40.170.20">
    <property type="entry name" value="TonB-dependent receptor, beta-barrel domain"/>
    <property type="match status" value="1"/>
</dbReference>
<dbReference type="Pfam" id="PF13715">
    <property type="entry name" value="CarbopepD_reg_2"/>
    <property type="match status" value="1"/>
</dbReference>
<keyword evidence="9 10" id="KW-0998">Cell outer membrane</keyword>
<dbReference type="Proteomes" id="UP000322362">
    <property type="component" value="Unassembled WGS sequence"/>
</dbReference>
<evidence type="ECO:0000256" key="8">
    <source>
        <dbReference type="ARBA" id="ARBA00023136"/>
    </source>
</evidence>
<evidence type="ECO:0000256" key="10">
    <source>
        <dbReference type="PROSITE-ProRule" id="PRU01360"/>
    </source>
</evidence>
<comment type="similarity">
    <text evidence="10 11">Belongs to the TonB-dependent receptor family.</text>
</comment>
<keyword evidence="6" id="KW-0408">Iron</keyword>
<feature type="domain" description="Secretin/TonB short N-terminal" evidence="12">
    <location>
        <begin position="68"/>
        <end position="119"/>
    </location>
</feature>
<dbReference type="EMBL" id="VTAV01000015">
    <property type="protein sequence ID" value="TYR33626.1"/>
    <property type="molecule type" value="Genomic_DNA"/>
</dbReference>
<proteinExistence type="inferred from homology"/>
<dbReference type="InterPro" id="IPR023996">
    <property type="entry name" value="TonB-dep_OMP_SusC/RagA"/>
</dbReference>
<protein>
    <submittedName>
        <fullName evidence="13">SusC/RagA family TonB-linked outer membrane protein</fullName>
    </submittedName>
</protein>
<dbReference type="InterPro" id="IPR000531">
    <property type="entry name" value="Beta-barrel_TonB"/>
</dbReference>
<dbReference type="PROSITE" id="PS52016">
    <property type="entry name" value="TONB_DEPENDENT_REC_3"/>
    <property type="match status" value="1"/>
</dbReference>
<dbReference type="InterPro" id="IPR008969">
    <property type="entry name" value="CarboxyPept-like_regulatory"/>
</dbReference>
<dbReference type="Gene3D" id="2.170.130.10">
    <property type="entry name" value="TonB-dependent receptor, plug domain"/>
    <property type="match status" value="1"/>
</dbReference>
<keyword evidence="4" id="KW-0410">Iron transport</keyword>
<name>A0A5D4GYG1_9SPHI</name>
<dbReference type="SUPFAM" id="SSF49464">
    <property type="entry name" value="Carboxypeptidase regulatory domain-like"/>
    <property type="match status" value="1"/>
</dbReference>
<evidence type="ECO:0000256" key="1">
    <source>
        <dbReference type="ARBA" id="ARBA00004571"/>
    </source>
</evidence>
<keyword evidence="3 10" id="KW-1134">Transmembrane beta strand</keyword>
<evidence type="ECO:0000256" key="6">
    <source>
        <dbReference type="ARBA" id="ARBA00023004"/>
    </source>
</evidence>
<organism evidence="13 14">
    <name type="scientific">Sphingobacterium phlebotomi</name>
    <dbReference type="NCBI Taxonomy" id="2605433"/>
    <lineage>
        <taxon>Bacteria</taxon>
        <taxon>Pseudomonadati</taxon>
        <taxon>Bacteroidota</taxon>
        <taxon>Sphingobacteriia</taxon>
        <taxon>Sphingobacteriales</taxon>
        <taxon>Sphingobacteriaceae</taxon>
        <taxon>Sphingobacterium</taxon>
    </lineage>
</organism>
<accession>A0A5D4GYG1</accession>
<dbReference type="NCBIfam" id="TIGR04056">
    <property type="entry name" value="OMP_RagA_SusC"/>
    <property type="match status" value="1"/>
</dbReference>
<dbReference type="NCBIfam" id="TIGR04057">
    <property type="entry name" value="SusC_RagA_signa"/>
    <property type="match status" value="1"/>
</dbReference>
<dbReference type="InterPro" id="IPR037066">
    <property type="entry name" value="Plug_dom_sf"/>
</dbReference>
<evidence type="ECO:0000256" key="2">
    <source>
        <dbReference type="ARBA" id="ARBA00022448"/>
    </source>
</evidence>
<comment type="subcellular location">
    <subcellularLocation>
        <location evidence="1 10">Cell outer membrane</location>
        <topology evidence="1 10">Multi-pass membrane protein</topology>
    </subcellularLocation>
</comment>
<keyword evidence="2 10" id="KW-0813">Transport</keyword>
<dbReference type="Pfam" id="PF07660">
    <property type="entry name" value="STN"/>
    <property type="match status" value="1"/>
</dbReference>
<dbReference type="InterPro" id="IPR039426">
    <property type="entry name" value="TonB-dep_rcpt-like"/>
</dbReference>
<sequence length="1217" mass="136570">MKKYTFHNRASRWLLPPKVLHIMKLTIVLMTIAFVQVSAHTFGQRVTLSQRNVSLETVVKQLREQTGYDFLLDGNILREVKNINVQVQNVSLEKAIQAIVKGRDLQYSIEGRSVVLTKQTISSSERSKDDQLISQQNVISGVVLDDKGAPLVGATVKIKGKQVVMLTSDDGTFILRGVISGDVVSTTYLGFEVHEITITDAQLRRNNNLVIKLTPVSNDLDEVTVVNTGYQSISGERVTGSYDVIDSKTIQRRHAPDLSTALLGSVAGMQGSENADGSINYTIRGVTSLYADARPLVVVDGFPVENGFRDINPNDVESVTVLKDAAAASIWGARSANGVIVVVTKKAKERLNVNANVMTRIGRKIDLSTALTTASAADQVAWERMAYENQWYANTYSNSFSELARPYSLAKEYLFQHYEKGSISMEEMEAGLNELSRSDNRQQIKDHLLQNPVLQQYNLSISSANDRIQNVFSVMYERNTGNVIENNLNRWRMNYSAQAKIFKWLDFNFATNIHYVQSENNGPTMNELRLLSPYELILNEDGSYATQLMGVNREQYDKIRGTLPYEDWDYNILRETRARSLAATELNSRFQTGLTFKLLDGFTLDSKLQYEYNLGKTRHYYMEDSYYARDWVNFIVDYDQINQQVNKQFIPKGGILQTTDRSNRNYTWRNQLNFNKSFNKHVVTALAGAEISEYGMEGTNHPWVWGYDDKTNRMSPLPFGGRSVAGVVQLKNIMGTNLPQLNQSAFWYIDQAVGSPKSRQRTDYNIDETSFDYRNDRYVSVFGNASYTYDNKYSVSGSARSDASNLITNDPKYRWAPLWSIGGLWHASREDFMESTAYWLSRLSLRLTYGFNGNVEKSTSPLTLITMSQTPSLNTGTYTGSFRQGNPLLRWERTKTINAGVDFALFSNLLYGSIDVYNKRGIDILGDVPQPTINGGLVTQRINQAGISNKGFEVELGVNTNPGESAISLNTKLTYAYNQNKVTSLYNPSIQSQNAAAGRAFTEGYPIGAMWSYIYAGMKDGQPQLGRIGDDETYPMTGTGIAVANYDDGYLVYSGPMVGPHSAGWQGTLSGYGFDFSFLFVGNFGGKFRNPTFTYPMLTLGKDIIPMFVNDVLNGSPDIPAWPEANSENFSNWSFYTSSLNTLVESSSFIKLKELNLEYKIPKTLTDRVNIGSVNLFAQVRDLGCIWQSNSRGYDPEWLPGTLPPTTTYLLGFNVNF</sequence>
<dbReference type="CDD" id="cd01901">
    <property type="entry name" value="Ntn_hydrolase"/>
    <property type="match status" value="1"/>
</dbReference>
<dbReference type="InterPro" id="IPR036942">
    <property type="entry name" value="Beta-barrel_TonB_sf"/>
</dbReference>
<evidence type="ECO:0000259" key="12">
    <source>
        <dbReference type="SMART" id="SM00965"/>
    </source>
</evidence>
<keyword evidence="7 11" id="KW-0798">TonB box</keyword>
<dbReference type="SUPFAM" id="SSF56935">
    <property type="entry name" value="Porins"/>
    <property type="match status" value="1"/>
</dbReference>
<dbReference type="InterPro" id="IPR023997">
    <property type="entry name" value="TonB-dep_OMP_SusC/RagA_CS"/>
</dbReference>
<dbReference type="Pfam" id="PF00593">
    <property type="entry name" value="TonB_dep_Rec_b-barrel"/>
    <property type="match status" value="1"/>
</dbReference>
<keyword evidence="14" id="KW-1185">Reference proteome</keyword>
<evidence type="ECO:0000313" key="13">
    <source>
        <dbReference type="EMBL" id="TYR33626.1"/>
    </source>
</evidence>
<comment type="caution">
    <text evidence="13">The sequence shown here is derived from an EMBL/GenBank/DDBJ whole genome shotgun (WGS) entry which is preliminary data.</text>
</comment>
<evidence type="ECO:0000256" key="5">
    <source>
        <dbReference type="ARBA" id="ARBA00022692"/>
    </source>
</evidence>
<dbReference type="AlphaFoldDB" id="A0A5D4GYG1"/>
<dbReference type="InterPro" id="IPR011662">
    <property type="entry name" value="Secretin/TonB_short_N"/>
</dbReference>
<evidence type="ECO:0000256" key="4">
    <source>
        <dbReference type="ARBA" id="ARBA00022496"/>
    </source>
</evidence>
<dbReference type="GO" id="GO:0006826">
    <property type="term" value="P:iron ion transport"/>
    <property type="evidence" value="ECO:0007669"/>
    <property type="project" value="UniProtKB-KW"/>
</dbReference>
<evidence type="ECO:0000256" key="7">
    <source>
        <dbReference type="ARBA" id="ARBA00023077"/>
    </source>
</evidence>
<keyword evidence="4" id="KW-0406">Ion transport</keyword>
<keyword evidence="5 10" id="KW-0812">Transmembrane</keyword>
<dbReference type="Gene3D" id="2.60.40.1120">
    <property type="entry name" value="Carboxypeptidase-like, regulatory domain"/>
    <property type="match status" value="1"/>
</dbReference>
<evidence type="ECO:0000256" key="11">
    <source>
        <dbReference type="RuleBase" id="RU003357"/>
    </source>
</evidence>
<evidence type="ECO:0000256" key="9">
    <source>
        <dbReference type="ARBA" id="ARBA00023237"/>
    </source>
</evidence>
<reference evidence="13 14" key="1">
    <citation type="submission" date="2019-08" db="EMBL/GenBank/DDBJ databases">
        <title>Phlebobacter frassis gen. nov. sp. nov., a new member of family Sphingobacteriaceae isolated from sand fly rearing media.</title>
        <authorList>
            <person name="Kakumanu M.L."/>
            <person name="Marayati B.F."/>
            <person name="Wada-Katsumata A."/>
            <person name="Wasserberg G."/>
            <person name="Schal C."/>
            <person name="Apperson C.S."/>
            <person name="Ponnusamy L."/>
        </authorList>
    </citation>
    <scope>NUCLEOTIDE SEQUENCE [LARGE SCALE GENOMIC DNA]</scope>
    <source>
        <strain evidence="13 14">SSI9</strain>
    </source>
</reference>
<evidence type="ECO:0000313" key="14">
    <source>
        <dbReference type="Proteomes" id="UP000322362"/>
    </source>
</evidence>
<dbReference type="GO" id="GO:0009279">
    <property type="term" value="C:cell outer membrane"/>
    <property type="evidence" value="ECO:0007669"/>
    <property type="project" value="UniProtKB-SubCell"/>
</dbReference>
<gene>
    <name evidence="13" type="ORF">FXV77_17320</name>
</gene>
<evidence type="ECO:0000256" key="3">
    <source>
        <dbReference type="ARBA" id="ARBA00022452"/>
    </source>
</evidence>
<dbReference type="Pfam" id="PF07715">
    <property type="entry name" value="Plug"/>
    <property type="match status" value="1"/>
</dbReference>
<keyword evidence="8 10" id="KW-0472">Membrane</keyword>
<dbReference type="InterPro" id="IPR012910">
    <property type="entry name" value="Plug_dom"/>
</dbReference>